<dbReference type="Pfam" id="PF09931">
    <property type="entry name" value="Phage_phiJL001_Gp84_N"/>
    <property type="match status" value="1"/>
</dbReference>
<proteinExistence type="predicted"/>
<dbReference type="RefSeq" id="WP_115415693.1">
    <property type="nucleotide sequence ID" value="NZ_CP031357.1"/>
</dbReference>
<evidence type="ECO:0000313" key="2">
    <source>
        <dbReference type="EMBL" id="AXK41506.1"/>
    </source>
</evidence>
<feature type="domain" description="Bacteriophage phiJL001 Gp84 C-terminal" evidence="1">
    <location>
        <begin position="186"/>
        <end position="262"/>
    </location>
</feature>
<dbReference type="InterPro" id="IPR018964">
    <property type="entry name" value="Phage_phiJL001_Gp84_C"/>
</dbReference>
<dbReference type="EMBL" id="CP031357">
    <property type="protein sequence ID" value="AXK41506.1"/>
    <property type="molecule type" value="Genomic_DNA"/>
</dbReference>
<protein>
    <submittedName>
        <fullName evidence="2">DUF2163 domain-containing protein</fullName>
    </submittedName>
</protein>
<dbReference type="Pfam" id="PF09356">
    <property type="entry name" value="Phage_BR0599"/>
    <property type="match status" value="1"/>
</dbReference>
<reference evidence="3" key="1">
    <citation type="submission" date="2018-07" db="EMBL/GenBank/DDBJ databases">
        <title>Genome sequence of Erythrobacter strain YH-07, an antagonistic bacterium isolated from Yellow Sea.</title>
        <authorList>
            <person name="Tang T."/>
            <person name="Liu Q."/>
            <person name="Sun X."/>
        </authorList>
    </citation>
    <scope>NUCLEOTIDE SEQUENCE [LARGE SCALE GENOMIC DNA]</scope>
    <source>
        <strain evidence="3">YH-07</strain>
    </source>
</reference>
<dbReference type="Proteomes" id="UP000254508">
    <property type="component" value="Chromosome"/>
</dbReference>
<dbReference type="AlphaFoldDB" id="A0A345YC54"/>
<gene>
    <name evidence="2" type="ORF">DVR09_03465</name>
</gene>
<sequence length="271" mass="29126">MSRVFFAAELETAASWWRIFRRDGVTLGFTTHDRDLWFDGVLHRAAPGMLPAAIRLTAGFEDDPGDVEGALSHDSIAEADLARGRYDGALVESGIVDWETLERATLYSGSIASVSREAAGFKAALSCDKARLAGDTVPLAGPSCRARFCGPGCSLNPVAFEKRARVLALDPDAGTVTMDIAETAPYRYGLLRWLDGPSTGLESAIVDTNGSVLTLAQRIDADLPANVRVRLREGCDKTIATCAERFGNAANFRGEPFLPGNDMLAQYPVAR</sequence>
<dbReference type="NCBIfam" id="TIGR02218">
    <property type="entry name" value="phg_TIGR02218"/>
    <property type="match status" value="1"/>
</dbReference>
<dbReference type="KEGG" id="err:DVR09_03465"/>
<dbReference type="OrthoDB" id="1633386at2"/>
<dbReference type="InterPro" id="IPR011928">
    <property type="entry name" value="Phage_phiJL001_Gp84"/>
</dbReference>
<name>A0A345YC54_9SPHN</name>
<evidence type="ECO:0000313" key="3">
    <source>
        <dbReference type="Proteomes" id="UP000254508"/>
    </source>
</evidence>
<accession>A0A345YC54</accession>
<keyword evidence="3" id="KW-1185">Reference proteome</keyword>
<organism evidence="2 3">
    <name type="scientific">Erythrobacter aureus</name>
    <dbReference type="NCBI Taxonomy" id="2182384"/>
    <lineage>
        <taxon>Bacteria</taxon>
        <taxon>Pseudomonadati</taxon>
        <taxon>Pseudomonadota</taxon>
        <taxon>Alphaproteobacteria</taxon>
        <taxon>Sphingomonadales</taxon>
        <taxon>Erythrobacteraceae</taxon>
        <taxon>Erythrobacter/Porphyrobacter group</taxon>
        <taxon>Erythrobacter</taxon>
    </lineage>
</organism>
<evidence type="ECO:0000259" key="1">
    <source>
        <dbReference type="Pfam" id="PF09356"/>
    </source>
</evidence>